<evidence type="ECO:0000256" key="1">
    <source>
        <dbReference type="ARBA" id="ARBA00023015"/>
    </source>
</evidence>
<dbReference type="Gene3D" id="1.20.120.530">
    <property type="entry name" value="GntR ligand-binding domain-like"/>
    <property type="match status" value="1"/>
</dbReference>
<dbReference type="InterPro" id="IPR036388">
    <property type="entry name" value="WH-like_DNA-bd_sf"/>
</dbReference>
<keyword evidence="3" id="KW-0804">Transcription</keyword>
<evidence type="ECO:0000313" key="6">
    <source>
        <dbReference type="Proteomes" id="UP000031967"/>
    </source>
</evidence>
<gene>
    <name evidence="5" type="ORF">SD70_13575</name>
</gene>
<dbReference type="Pfam" id="PF00392">
    <property type="entry name" value="GntR"/>
    <property type="match status" value="1"/>
</dbReference>
<comment type="caution">
    <text evidence="5">The sequence shown here is derived from an EMBL/GenBank/DDBJ whole genome shotgun (WGS) entry which is preliminary data.</text>
</comment>
<reference evidence="5 6" key="1">
    <citation type="submission" date="2014-12" db="EMBL/GenBank/DDBJ databases">
        <title>Draft genome sequence of Paenibacillus kamchatkensis strain B-2647.</title>
        <authorList>
            <person name="Karlyshev A.V."/>
            <person name="Kudryashova E.B."/>
        </authorList>
    </citation>
    <scope>NUCLEOTIDE SEQUENCE [LARGE SCALE GENOMIC DNA]</scope>
    <source>
        <strain evidence="5 6">VKM B-2647</strain>
    </source>
</reference>
<evidence type="ECO:0000259" key="4">
    <source>
        <dbReference type="PROSITE" id="PS50949"/>
    </source>
</evidence>
<dbReference type="RefSeq" id="WP_041048087.1">
    <property type="nucleotide sequence ID" value="NZ_JXAK01000021.1"/>
</dbReference>
<proteinExistence type="predicted"/>
<evidence type="ECO:0000313" key="5">
    <source>
        <dbReference type="EMBL" id="KIL40439.1"/>
    </source>
</evidence>
<sequence length="246" mass="27378">MNPDGHESMQNTYFLKAASLAEQTAHHILDAICEGRLRQDQPFPSQGKLCEWLGVSRTVIREATQILASKGVLDVKHGKRIVIRPPSHEQITESVALTFRRKGVSVLDVLELRKAIEVEAAALAAERADAEDAKKMEQAIVHMENHLEDETGYVNADVAFHAALFAAARQPAFEMVLASLNEYMVESRKLSYRGIGPTRLALEAHKNILQAIANKDRKGAREAMRLHLEETERNLRDSGAVKPGDR</sequence>
<dbReference type="SMART" id="SM00895">
    <property type="entry name" value="FCD"/>
    <property type="match status" value="1"/>
</dbReference>
<dbReference type="CDD" id="cd07377">
    <property type="entry name" value="WHTH_GntR"/>
    <property type="match status" value="1"/>
</dbReference>
<dbReference type="PRINTS" id="PR00035">
    <property type="entry name" value="HTHGNTR"/>
</dbReference>
<evidence type="ECO:0000256" key="3">
    <source>
        <dbReference type="ARBA" id="ARBA00023163"/>
    </source>
</evidence>
<evidence type="ECO:0000256" key="2">
    <source>
        <dbReference type="ARBA" id="ARBA00023125"/>
    </source>
</evidence>
<name>A0ABR5AHC2_9BACL</name>
<dbReference type="InterPro" id="IPR036390">
    <property type="entry name" value="WH_DNA-bd_sf"/>
</dbReference>
<keyword evidence="6" id="KW-1185">Reference proteome</keyword>
<dbReference type="PANTHER" id="PTHR43537">
    <property type="entry name" value="TRANSCRIPTIONAL REGULATOR, GNTR FAMILY"/>
    <property type="match status" value="1"/>
</dbReference>
<accession>A0ABR5AHC2</accession>
<dbReference type="InterPro" id="IPR011711">
    <property type="entry name" value="GntR_C"/>
</dbReference>
<dbReference type="Pfam" id="PF07729">
    <property type="entry name" value="FCD"/>
    <property type="match status" value="1"/>
</dbReference>
<feature type="domain" description="HTH gntR-type" evidence="4">
    <location>
        <begin position="18"/>
        <end position="86"/>
    </location>
</feature>
<dbReference type="PANTHER" id="PTHR43537:SF5">
    <property type="entry name" value="UXU OPERON TRANSCRIPTIONAL REGULATOR"/>
    <property type="match status" value="1"/>
</dbReference>
<protein>
    <recommendedName>
        <fullName evidence="4">HTH gntR-type domain-containing protein</fullName>
    </recommendedName>
</protein>
<dbReference type="SUPFAM" id="SSF46785">
    <property type="entry name" value="Winged helix' DNA-binding domain"/>
    <property type="match status" value="1"/>
</dbReference>
<dbReference type="SUPFAM" id="SSF48008">
    <property type="entry name" value="GntR ligand-binding domain-like"/>
    <property type="match status" value="1"/>
</dbReference>
<keyword evidence="1" id="KW-0805">Transcription regulation</keyword>
<organism evidence="5 6">
    <name type="scientific">Gordoniibacillus kamchatkensis</name>
    <dbReference type="NCBI Taxonomy" id="1590651"/>
    <lineage>
        <taxon>Bacteria</taxon>
        <taxon>Bacillati</taxon>
        <taxon>Bacillota</taxon>
        <taxon>Bacilli</taxon>
        <taxon>Bacillales</taxon>
        <taxon>Paenibacillaceae</taxon>
        <taxon>Gordoniibacillus</taxon>
    </lineage>
</organism>
<dbReference type="SMART" id="SM00345">
    <property type="entry name" value="HTH_GNTR"/>
    <property type="match status" value="1"/>
</dbReference>
<dbReference type="EMBL" id="JXAK01000021">
    <property type="protein sequence ID" value="KIL40439.1"/>
    <property type="molecule type" value="Genomic_DNA"/>
</dbReference>
<dbReference type="InterPro" id="IPR008920">
    <property type="entry name" value="TF_FadR/GntR_C"/>
</dbReference>
<dbReference type="Gene3D" id="1.10.10.10">
    <property type="entry name" value="Winged helix-like DNA-binding domain superfamily/Winged helix DNA-binding domain"/>
    <property type="match status" value="1"/>
</dbReference>
<dbReference type="InterPro" id="IPR000524">
    <property type="entry name" value="Tscrpt_reg_HTH_GntR"/>
</dbReference>
<dbReference type="Proteomes" id="UP000031967">
    <property type="component" value="Unassembled WGS sequence"/>
</dbReference>
<dbReference type="PROSITE" id="PS50949">
    <property type="entry name" value="HTH_GNTR"/>
    <property type="match status" value="1"/>
</dbReference>
<keyword evidence="2" id="KW-0238">DNA-binding</keyword>